<reference evidence="1" key="1">
    <citation type="submission" date="2020-08" db="EMBL/GenBank/DDBJ databases">
        <title>Multicomponent nature underlies the extraordinary mechanical properties of spider dragline silk.</title>
        <authorList>
            <person name="Kono N."/>
            <person name="Nakamura H."/>
            <person name="Mori M."/>
            <person name="Yoshida Y."/>
            <person name="Ohtoshi R."/>
            <person name="Malay A.D."/>
            <person name="Moran D.A.P."/>
            <person name="Tomita M."/>
            <person name="Numata K."/>
            <person name="Arakawa K."/>
        </authorList>
    </citation>
    <scope>NUCLEOTIDE SEQUENCE</scope>
</reference>
<accession>A0A8X6NS46</accession>
<dbReference type="Proteomes" id="UP000887013">
    <property type="component" value="Unassembled WGS sequence"/>
</dbReference>
<evidence type="ECO:0000313" key="2">
    <source>
        <dbReference type="Proteomes" id="UP000887013"/>
    </source>
</evidence>
<dbReference type="AlphaFoldDB" id="A0A8X6NS46"/>
<name>A0A8X6NS46_NEPPI</name>
<evidence type="ECO:0000313" key="1">
    <source>
        <dbReference type="EMBL" id="GFT27862.1"/>
    </source>
</evidence>
<dbReference type="OrthoDB" id="10485857at2759"/>
<comment type="caution">
    <text evidence="1">The sequence shown here is derived from an EMBL/GenBank/DDBJ whole genome shotgun (WGS) entry which is preliminary data.</text>
</comment>
<keyword evidence="2" id="KW-1185">Reference proteome</keyword>
<sequence length="84" mass="9654">MSTVIAFKCVFVHNFRKRVTKSTFTSLESSLSPTPIKRGNKRKLSLASSALAFLSFFHHKQEVEREFQVSWAIFSGLRIESWTS</sequence>
<dbReference type="EMBL" id="BMAW01060768">
    <property type="protein sequence ID" value="GFT27862.1"/>
    <property type="molecule type" value="Genomic_DNA"/>
</dbReference>
<protein>
    <submittedName>
        <fullName evidence="1">Uncharacterized protein</fullName>
    </submittedName>
</protein>
<organism evidence="1 2">
    <name type="scientific">Nephila pilipes</name>
    <name type="common">Giant wood spider</name>
    <name type="synonym">Nephila maculata</name>
    <dbReference type="NCBI Taxonomy" id="299642"/>
    <lineage>
        <taxon>Eukaryota</taxon>
        <taxon>Metazoa</taxon>
        <taxon>Ecdysozoa</taxon>
        <taxon>Arthropoda</taxon>
        <taxon>Chelicerata</taxon>
        <taxon>Arachnida</taxon>
        <taxon>Araneae</taxon>
        <taxon>Araneomorphae</taxon>
        <taxon>Entelegynae</taxon>
        <taxon>Araneoidea</taxon>
        <taxon>Nephilidae</taxon>
        <taxon>Nephila</taxon>
    </lineage>
</organism>
<proteinExistence type="predicted"/>
<gene>
    <name evidence="1" type="ORF">NPIL_529061</name>
</gene>